<dbReference type="InterPro" id="IPR036390">
    <property type="entry name" value="WH_DNA-bd_sf"/>
</dbReference>
<organism evidence="5">
    <name type="scientific">Ornithinibacillus sp. 4-3</name>
    <dbReference type="NCBI Taxonomy" id="3231488"/>
    <lineage>
        <taxon>Bacteria</taxon>
        <taxon>Bacillati</taxon>
        <taxon>Bacillota</taxon>
        <taxon>Bacilli</taxon>
        <taxon>Bacillales</taxon>
        <taxon>Bacillaceae</taxon>
        <taxon>Ornithinibacillus</taxon>
    </lineage>
</organism>
<dbReference type="SMART" id="SM00895">
    <property type="entry name" value="FCD"/>
    <property type="match status" value="1"/>
</dbReference>
<gene>
    <name evidence="5" type="ORF">AB4Y30_13675</name>
</gene>
<dbReference type="SUPFAM" id="SSF46785">
    <property type="entry name" value="Winged helix' DNA-binding domain"/>
    <property type="match status" value="1"/>
</dbReference>
<dbReference type="SMART" id="SM00345">
    <property type="entry name" value="HTH_GNTR"/>
    <property type="match status" value="1"/>
</dbReference>
<keyword evidence="3" id="KW-0804">Transcription</keyword>
<dbReference type="InterPro" id="IPR000524">
    <property type="entry name" value="Tscrpt_reg_HTH_GntR"/>
</dbReference>
<dbReference type="Gene3D" id="1.20.120.530">
    <property type="entry name" value="GntR ligand-binding domain-like"/>
    <property type="match status" value="1"/>
</dbReference>
<evidence type="ECO:0000256" key="1">
    <source>
        <dbReference type="ARBA" id="ARBA00023015"/>
    </source>
</evidence>
<evidence type="ECO:0000313" key="5">
    <source>
        <dbReference type="EMBL" id="XDK32051.1"/>
    </source>
</evidence>
<dbReference type="EMBL" id="CP162599">
    <property type="protein sequence ID" value="XDK32051.1"/>
    <property type="molecule type" value="Genomic_DNA"/>
</dbReference>
<dbReference type="PANTHER" id="PTHR43537:SF5">
    <property type="entry name" value="UXU OPERON TRANSCRIPTIONAL REGULATOR"/>
    <property type="match status" value="1"/>
</dbReference>
<evidence type="ECO:0000256" key="2">
    <source>
        <dbReference type="ARBA" id="ARBA00023125"/>
    </source>
</evidence>
<sequence length="209" mass="24626">MGRILLSDVAYDRIKELLLNGDFNESISEGELVKMLNMSRTPIREALKRLTNEDFIKVYPNRGIFIKEVSIKETNDLLDLRLALETFTIEHIADKFTDEDLAFLEKNAEEQMQVRIQGDAFRSVQLDLEYHKYFFKILGNDHFIKVFNHLTDRLYLHGLKRTRKRGLTNIQSIKEHIGINKALKERDFKKARALLEEHIILGKENYFQN</sequence>
<dbReference type="RefSeq" id="WP_368652774.1">
    <property type="nucleotide sequence ID" value="NZ_CP162599.1"/>
</dbReference>
<feature type="domain" description="HTH gntR-type" evidence="4">
    <location>
        <begin position="4"/>
        <end position="69"/>
    </location>
</feature>
<dbReference type="GO" id="GO:0003677">
    <property type="term" value="F:DNA binding"/>
    <property type="evidence" value="ECO:0007669"/>
    <property type="project" value="UniProtKB-KW"/>
</dbReference>
<reference evidence="5" key="1">
    <citation type="submission" date="2024-07" db="EMBL/GenBank/DDBJ databases">
        <title>Halotolerant mesophilic bacterium Ornithinibacillus sp. 4-3, sp. nov., isolated from soil.</title>
        <authorList>
            <person name="Sidarenka A.V."/>
            <person name="Guliayeva D.E."/>
            <person name="Leanovich S.I."/>
            <person name="Hileuskaya K.S."/>
            <person name="Akhremchuk A.E."/>
            <person name="Sikolenko M.A."/>
            <person name="Valentovich L.N."/>
        </authorList>
    </citation>
    <scope>NUCLEOTIDE SEQUENCE</scope>
    <source>
        <strain evidence="5">4-3</strain>
    </source>
</reference>
<protein>
    <submittedName>
        <fullName evidence="5">GntR family transcriptional regulator</fullName>
    </submittedName>
</protein>
<name>A0AB39HP73_9BACI</name>
<evidence type="ECO:0000256" key="3">
    <source>
        <dbReference type="ARBA" id="ARBA00023163"/>
    </source>
</evidence>
<dbReference type="AlphaFoldDB" id="A0AB39HP73"/>
<keyword evidence="1" id="KW-0805">Transcription regulation</keyword>
<dbReference type="InterPro" id="IPR008920">
    <property type="entry name" value="TF_FadR/GntR_C"/>
</dbReference>
<keyword evidence="2" id="KW-0238">DNA-binding</keyword>
<accession>A0AB39HP73</accession>
<proteinExistence type="predicted"/>
<dbReference type="PANTHER" id="PTHR43537">
    <property type="entry name" value="TRANSCRIPTIONAL REGULATOR, GNTR FAMILY"/>
    <property type="match status" value="1"/>
</dbReference>
<dbReference type="PROSITE" id="PS50949">
    <property type="entry name" value="HTH_GNTR"/>
    <property type="match status" value="1"/>
</dbReference>
<dbReference type="Gene3D" id="1.10.10.10">
    <property type="entry name" value="Winged helix-like DNA-binding domain superfamily/Winged helix DNA-binding domain"/>
    <property type="match status" value="1"/>
</dbReference>
<dbReference type="InterPro" id="IPR011711">
    <property type="entry name" value="GntR_C"/>
</dbReference>
<dbReference type="GO" id="GO:0003700">
    <property type="term" value="F:DNA-binding transcription factor activity"/>
    <property type="evidence" value="ECO:0007669"/>
    <property type="project" value="InterPro"/>
</dbReference>
<dbReference type="SUPFAM" id="SSF48008">
    <property type="entry name" value="GntR ligand-binding domain-like"/>
    <property type="match status" value="1"/>
</dbReference>
<evidence type="ECO:0000259" key="4">
    <source>
        <dbReference type="PROSITE" id="PS50949"/>
    </source>
</evidence>
<dbReference type="InterPro" id="IPR036388">
    <property type="entry name" value="WH-like_DNA-bd_sf"/>
</dbReference>
<dbReference type="Pfam" id="PF00392">
    <property type="entry name" value="GntR"/>
    <property type="match status" value="1"/>
</dbReference>
<dbReference type="Pfam" id="PF07729">
    <property type="entry name" value="FCD"/>
    <property type="match status" value="1"/>
</dbReference>